<name>A0A7W7P015_PSENT</name>
<evidence type="ECO:0000313" key="1">
    <source>
        <dbReference type="EMBL" id="MBB4863333.1"/>
    </source>
</evidence>
<proteinExistence type="predicted"/>
<comment type="caution">
    <text evidence="1">The sequence shown here is derived from an EMBL/GenBank/DDBJ whole genome shotgun (WGS) entry which is preliminary data.</text>
</comment>
<sequence>MKLISARQAWHDAFYQPWDSVMAGAIDRGSLGIVEAGGWVERKLIELDSNGKEVKLSQWVFVPGVQQTRPERDISTGRAVHQALAAPIQKAIASLPHRLQAFGHHMYGPGTEDDLREEAETLVFGVVYAGMLAKGERLYAKTMARAQAIAAGVLYRYRRMHQGGQSSMPDPIPNPEAFRKWLEMERGVKLASESWGREWEPFVAACFRACDDLDKEALVPVSITLSLMCEAV</sequence>
<accession>A0A7W7P015</accession>
<dbReference type="Proteomes" id="UP000566995">
    <property type="component" value="Unassembled WGS sequence"/>
</dbReference>
<gene>
    <name evidence="1" type="ORF">HNP46_002180</name>
</gene>
<reference evidence="1 2" key="1">
    <citation type="submission" date="2020-08" db="EMBL/GenBank/DDBJ databases">
        <title>Functional genomics of gut bacteria from endangered species of beetles.</title>
        <authorList>
            <person name="Carlos-Shanley C."/>
        </authorList>
    </citation>
    <scope>NUCLEOTIDE SEQUENCE [LARGE SCALE GENOMIC DNA]</scope>
    <source>
        <strain evidence="1 2">S00179</strain>
    </source>
</reference>
<dbReference type="RefSeq" id="WP_184588615.1">
    <property type="nucleotide sequence ID" value="NZ_JACHLI010000006.1"/>
</dbReference>
<dbReference type="AlphaFoldDB" id="A0A7W7P015"/>
<organism evidence="1 2">
    <name type="scientific">Pseudomonas nitroreducens</name>
    <dbReference type="NCBI Taxonomy" id="46680"/>
    <lineage>
        <taxon>Bacteria</taxon>
        <taxon>Pseudomonadati</taxon>
        <taxon>Pseudomonadota</taxon>
        <taxon>Gammaproteobacteria</taxon>
        <taxon>Pseudomonadales</taxon>
        <taxon>Pseudomonadaceae</taxon>
        <taxon>Pseudomonas</taxon>
    </lineage>
</organism>
<protein>
    <submittedName>
        <fullName evidence="1">Uncharacterized protein</fullName>
    </submittedName>
</protein>
<evidence type="ECO:0000313" key="2">
    <source>
        <dbReference type="Proteomes" id="UP000566995"/>
    </source>
</evidence>
<dbReference type="EMBL" id="JACHLI010000006">
    <property type="protein sequence ID" value="MBB4863333.1"/>
    <property type="molecule type" value="Genomic_DNA"/>
</dbReference>